<sequence>MESMVQQLLHSTRLGVYFFVLVLALGFIVLKEAIRFIQGKRQEAKFRTFGIYDIDRLKSWVFEDYIANLVKRNGMKNVKHTSAVNDRGIDVICMNRFGNRVGFCCLAHTDQIGCHAIQDAHNGQANYQLDQVIVVTNNYFTQSARHLADSLSVDLIDRDDLAETISEINEREFQEKKRRII</sequence>
<feature type="domain" description="Restriction endonuclease type IV Mrr" evidence="3">
    <location>
        <begin position="55"/>
        <end position="164"/>
    </location>
</feature>
<organism evidence="4 5">
    <name type="scientific">Vagococcus humatus</name>
    <dbReference type="NCBI Taxonomy" id="1889241"/>
    <lineage>
        <taxon>Bacteria</taxon>
        <taxon>Bacillati</taxon>
        <taxon>Bacillota</taxon>
        <taxon>Bacilli</taxon>
        <taxon>Lactobacillales</taxon>
        <taxon>Enterococcaceae</taxon>
        <taxon>Vagococcus</taxon>
    </lineage>
</organism>
<evidence type="ECO:0000256" key="2">
    <source>
        <dbReference type="SAM" id="Phobius"/>
    </source>
</evidence>
<keyword evidence="5" id="KW-1185">Reference proteome</keyword>
<protein>
    <recommendedName>
        <fullName evidence="3">Restriction endonuclease type IV Mrr domain-containing protein</fullName>
    </recommendedName>
</protein>
<dbReference type="AlphaFoldDB" id="A0A3R9YE00"/>
<proteinExistence type="predicted"/>
<dbReference type="PANTHER" id="PTHR30015:SF6">
    <property type="entry name" value="SLL1429 PROTEIN"/>
    <property type="match status" value="1"/>
</dbReference>
<dbReference type="Proteomes" id="UP000277864">
    <property type="component" value="Unassembled WGS sequence"/>
</dbReference>
<name>A0A3R9YE00_9ENTE</name>
<dbReference type="RefSeq" id="WP_125942736.1">
    <property type="nucleotide sequence ID" value="NZ_PXZH01000001.1"/>
</dbReference>
<keyword evidence="2" id="KW-1133">Transmembrane helix</keyword>
<dbReference type="InterPro" id="IPR011335">
    <property type="entry name" value="Restrct_endonuc-II-like"/>
</dbReference>
<dbReference type="InterPro" id="IPR011856">
    <property type="entry name" value="tRNA_endonuc-like_dom_sf"/>
</dbReference>
<dbReference type="SUPFAM" id="SSF52980">
    <property type="entry name" value="Restriction endonuclease-like"/>
    <property type="match status" value="1"/>
</dbReference>
<dbReference type="EMBL" id="PXZH01000001">
    <property type="protein sequence ID" value="RST90122.1"/>
    <property type="molecule type" value="Genomic_DNA"/>
</dbReference>
<evidence type="ECO:0000313" key="5">
    <source>
        <dbReference type="Proteomes" id="UP000277864"/>
    </source>
</evidence>
<keyword evidence="2" id="KW-0472">Membrane</keyword>
<feature type="transmembrane region" description="Helical" evidence="2">
    <location>
        <begin position="12"/>
        <end position="30"/>
    </location>
</feature>
<dbReference type="GO" id="GO:0009307">
    <property type="term" value="P:DNA restriction-modification system"/>
    <property type="evidence" value="ECO:0007669"/>
    <property type="project" value="InterPro"/>
</dbReference>
<dbReference type="InterPro" id="IPR052906">
    <property type="entry name" value="Type_IV_Methyl-Rstrct_Enzyme"/>
</dbReference>
<reference evidence="4 5" key="1">
    <citation type="submission" date="2018-03" db="EMBL/GenBank/DDBJ databases">
        <authorList>
            <person name="Gulvik C.A."/>
        </authorList>
    </citation>
    <scope>NUCLEOTIDE SEQUENCE [LARGE SCALE GENOMIC DNA]</scope>
    <source>
        <strain evidence="4 5">JCM 31581</strain>
    </source>
</reference>
<comment type="caution">
    <text evidence="4">The sequence shown here is derived from an EMBL/GenBank/DDBJ whole genome shotgun (WGS) entry which is preliminary data.</text>
</comment>
<dbReference type="GO" id="GO:0003677">
    <property type="term" value="F:DNA binding"/>
    <property type="evidence" value="ECO:0007669"/>
    <property type="project" value="InterPro"/>
</dbReference>
<accession>A0A3R9YE00</accession>
<dbReference type="PANTHER" id="PTHR30015">
    <property type="entry name" value="MRR RESTRICTION SYSTEM PROTEIN"/>
    <property type="match status" value="1"/>
</dbReference>
<evidence type="ECO:0000313" key="4">
    <source>
        <dbReference type="EMBL" id="RST90122.1"/>
    </source>
</evidence>
<keyword evidence="2" id="KW-0812">Transmembrane</keyword>
<keyword evidence="1" id="KW-0378">Hydrolase</keyword>
<evidence type="ECO:0000256" key="1">
    <source>
        <dbReference type="ARBA" id="ARBA00022801"/>
    </source>
</evidence>
<dbReference type="Pfam" id="PF04471">
    <property type="entry name" value="Mrr_cat"/>
    <property type="match status" value="1"/>
</dbReference>
<evidence type="ECO:0000259" key="3">
    <source>
        <dbReference type="Pfam" id="PF04471"/>
    </source>
</evidence>
<dbReference type="GO" id="GO:0015666">
    <property type="term" value="F:restriction endodeoxyribonuclease activity"/>
    <property type="evidence" value="ECO:0007669"/>
    <property type="project" value="TreeGrafter"/>
</dbReference>
<dbReference type="Gene3D" id="3.40.1350.10">
    <property type="match status" value="1"/>
</dbReference>
<dbReference type="OrthoDB" id="9797274at2"/>
<gene>
    <name evidence="4" type="ORF">C7P63_03320</name>
</gene>
<dbReference type="InterPro" id="IPR007560">
    <property type="entry name" value="Restrct_endonuc_IV_Mrr"/>
</dbReference>